<proteinExistence type="inferred from homology"/>
<sequence length="218" mass="21937">MTIAKAVVEFIGTFFLIFTVGMTVKTPDAAALAPLAIGSALMVMVYAGGHFSGGHYNPAVTLGVTLRGKCTWGDAIAYWIAQFAAAAAAAGAVLFIKGTGTPAPGPAAAGTTYNVAAWFLGEFLFTFALVYVVLNAATAKGTEGNSFYGLAIGFTVVVGAFAIGPVSGGAFNPAVGLGAFLMGLADPTHLIVYLLADFAGGAVAALLFLALNMGGDRP</sequence>
<keyword evidence="4 7" id="KW-1133">Transmembrane helix</keyword>
<dbReference type="InterPro" id="IPR023271">
    <property type="entry name" value="Aquaporin-like"/>
</dbReference>
<dbReference type="PRINTS" id="PR00783">
    <property type="entry name" value="MINTRINSICP"/>
</dbReference>
<dbReference type="GO" id="GO:0016020">
    <property type="term" value="C:membrane"/>
    <property type="evidence" value="ECO:0007669"/>
    <property type="project" value="UniProtKB-SubCell"/>
</dbReference>
<feature type="transmembrane region" description="Helical" evidence="7">
    <location>
        <begin position="116"/>
        <end position="134"/>
    </location>
</feature>
<accession>A0A5B9W8Q3</accession>
<keyword evidence="9" id="KW-1185">Reference proteome</keyword>
<dbReference type="OrthoDB" id="9807293at2"/>
<feature type="transmembrane region" description="Helical" evidence="7">
    <location>
        <begin position="76"/>
        <end position="96"/>
    </location>
</feature>
<dbReference type="PROSITE" id="PS00221">
    <property type="entry name" value="MIP"/>
    <property type="match status" value="1"/>
</dbReference>
<keyword evidence="3 6" id="KW-0812">Transmembrane</keyword>
<comment type="similarity">
    <text evidence="6">Belongs to the MIP/aquaporin (TC 1.A.8) family.</text>
</comment>
<evidence type="ECO:0000313" key="8">
    <source>
        <dbReference type="EMBL" id="QEH36401.1"/>
    </source>
</evidence>
<dbReference type="PANTHER" id="PTHR45724">
    <property type="entry name" value="AQUAPORIN NIP2-1"/>
    <property type="match status" value="1"/>
</dbReference>
<protein>
    <submittedName>
        <fullName evidence="8">Aquaporin Z 2</fullName>
    </submittedName>
</protein>
<reference evidence="8 9" key="1">
    <citation type="submission" date="2019-08" db="EMBL/GenBank/DDBJ databases">
        <title>Deep-cultivation of Planctomycetes and their phenomic and genomic characterization uncovers novel biology.</title>
        <authorList>
            <person name="Wiegand S."/>
            <person name="Jogler M."/>
            <person name="Boedeker C."/>
            <person name="Pinto D."/>
            <person name="Vollmers J."/>
            <person name="Rivas-Marin E."/>
            <person name="Kohn T."/>
            <person name="Peeters S.H."/>
            <person name="Heuer A."/>
            <person name="Rast P."/>
            <person name="Oberbeckmann S."/>
            <person name="Bunk B."/>
            <person name="Jeske O."/>
            <person name="Meyerdierks A."/>
            <person name="Storesund J.E."/>
            <person name="Kallscheuer N."/>
            <person name="Luecker S."/>
            <person name="Lage O.M."/>
            <person name="Pohl T."/>
            <person name="Merkel B.J."/>
            <person name="Hornburger P."/>
            <person name="Mueller R.-W."/>
            <person name="Bruemmer F."/>
            <person name="Labrenz M."/>
            <person name="Spormann A.M."/>
            <person name="Op den Camp H."/>
            <person name="Overmann J."/>
            <person name="Amann R."/>
            <person name="Jetten M.S.M."/>
            <person name="Mascher T."/>
            <person name="Medema M.H."/>
            <person name="Devos D.P."/>
            <person name="Kaster A.-K."/>
            <person name="Ovreas L."/>
            <person name="Rohde M."/>
            <person name="Galperin M.Y."/>
            <person name="Jogler C."/>
        </authorList>
    </citation>
    <scope>NUCLEOTIDE SEQUENCE [LARGE SCALE GENOMIC DNA]</scope>
    <source>
        <strain evidence="8 9">OJF2</strain>
    </source>
</reference>
<dbReference type="Pfam" id="PF00230">
    <property type="entry name" value="MIP"/>
    <property type="match status" value="1"/>
</dbReference>
<evidence type="ECO:0000256" key="6">
    <source>
        <dbReference type="RuleBase" id="RU000477"/>
    </source>
</evidence>
<dbReference type="Proteomes" id="UP000324233">
    <property type="component" value="Chromosome"/>
</dbReference>
<comment type="subcellular location">
    <subcellularLocation>
        <location evidence="1">Membrane</location>
        <topology evidence="1">Multi-pass membrane protein</topology>
    </subcellularLocation>
</comment>
<feature type="transmembrane region" description="Helical" evidence="7">
    <location>
        <begin position="30"/>
        <end position="48"/>
    </location>
</feature>
<evidence type="ECO:0000256" key="4">
    <source>
        <dbReference type="ARBA" id="ARBA00022989"/>
    </source>
</evidence>
<keyword evidence="5 7" id="KW-0472">Membrane</keyword>
<feature type="transmembrane region" description="Helical" evidence="7">
    <location>
        <begin position="146"/>
        <end position="170"/>
    </location>
</feature>
<dbReference type="InterPro" id="IPR022357">
    <property type="entry name" value="MIP_CS"/>
</dbReference>
<dbReference type="Gene3D" id="1.20.1080.10">
    <property type="entry name" value="Glycerol uptake facilitator protein"/>
    <property type="match status" value="1"/>
</dbReference>
<evidence type="ECO:0000256" key="7">
    <source>
        <dbReference type="SAM" id="Phobius"/>
    </source>
</evidence>
<feature type="transmembrane region" description="Helical" evidence="7">
    <location>
        <begin position="7"/>
        <end position="24"/>
    </location>
</feature>
<dbReference type="InterPro" id="IPR000425">
    <property type="entry name" value="MIP"/>
</dbReference>
<dbReference type="GO" id="GO:0015267">
    <property type="term" value="F:channel activity"/>
    <property type="evidence" value="ECO:0007669"/>
    <property type="project" value="InterPro"/>
</dbReference>
<evidence type="ECO:0000313" key="9">
    <source>
        <dbReference type="Proteomes" id="UP000324233"/>
    </source>
</evidence>
<evidence type="ECO:0000256" key="5">
    <source>
        <dbReference type="ARBA" id="ARBA00023136"/>
    </source>
</evidence>
<dbReference type="EMBL" id="CP042997">
    <property type="protein sequence ID" value="QEH36401.1"/>
    <property type="molecule type" value="Genomic_DNA"/>
</dbReference>
<dbReference type="SUPFAM" id="SSF81338">
    <property type="entry name" value="Aquaporin-like"/>
    <property type="match status" value="1"/>
</dbReference>
<dbReference type="AlphaFoldDB" id="A0A5B9W8Q3"/>
<organism evidence="8 9">
    <name type="scientific">Aquisphaera giovannonii</name>
    <dbReference type="NCBI Taxonomy" id="406548"/>
    <lineage>
        <taxon>Bacteria</taxon>
        <taxon>Pseudomonadati</taxon>
        <taxon>Planctomycetota</taxon>
        <taxon>Planctomycetia</taxon>
        <taxon>Isosphaerales</taxon>
        <taxon>Isosphaeraceae</taxon>
        <taxon>Aquisphaera</taxon>
    </lineage>
</organism>
<evidence type="ECO:0000256" key="2">
    <source>
        <dbReference type="ARBA" id="ARBA00022448"/>
    </source>
</evidence>
<evidence type="ECO:0000256" key="1">
    <source>
        <dbReference type="ARBA" id="ARBA00004141"/>
    </source>
</evidence>
<dbReference type="InterPro" id="IPR034294">
    <property type="entry name" value="Aquaporin_transptr"/>
</dbReference>
<dbReference type="PANTHER" id="PTHR45724:SF13">
    <property type="entry name" value="AQUAPORIN NIP1-1-RELATED"/>
    <property type="match status" value="1"/>
</dbReference>
<keyword evidence="2 6" id="KW-0813">Transport</keyword>
<dbReference type="KEGG" id="agv:OJF2_49640"/>
<gene>
    <name evidence="8" type="primary">aqpZ2_1</name>
    <name evidence="8" type="ORF">OJF2_49640</name>
</gene>
<evidence type="ECO:0000256" key="3">
    <source>
        <dbReference type="ARBA" id="ARBA00022692"/>
    </source>
</evidence>
<name>A0A5B9W8Q3_9BACT</name>
<feature type="transmembrane region" description="Helical" evidence="7">
    <location>
        <begin position="190"/>
        <end position="211"/>
    </location>
</feature>